<comment type="caution">
    <text evidence="2">The sequence shown here is derived from an EMBL/GenBank/DDBJ whole genome shotgun (WGS) entry which is preliminary data.</text>
</comment>
<dbReference type="Proteomes" id="UP001148786">
    <property type="component" value="Unassembled WGS sequence"/>
</dbReference>
<gene>
    <name evidence="2" type="ORF">NLJ89_g11125</name>
</gene>
<dbReference type="AlphaFoldDB" id="A0A9W8MRF9"/>
<keyword evidence="3" id="KW-1185">Reference proteome</keyword>
<accession>A0A9W8MRF9</accession>
<dbReference type="OrthoDB" id="2524554at2759"/>
<organism evidence="2 3">
    <name type="scientific">Agrocybe chaxingu</name>
    <dbReference type="NCBI Taxonomy" id="84603"/>
    <lineage>
        <taxon>Eukaryota</taxon>
        <taxon>Fungi</taxon>
        <taxon>Dikarya</taxon>
        <taxon>Basidiomycota</taxon>
        <taxon>Agaricomycotina</taxon>
        <taxon>Agaricomycetes</taxon>
        <taxon>Agaricomycetidae</taxon>
        <taxon>Agaricales</taxon>
        <taxon>Agaricineae</taxon>
        <taxon>Strophariaceae</taxon>
        <taxon>Agrocybe</taxon>
    </lineage>
</organism>
<name>A0A9W8MRF9_9AGAR</name>
<evidence type="ECO:0000256" key="1">
    <source>
        <dbReference type="SAM" id="MobiDB-lite"/>
    </source>
</evidence>
<feature type="region of interest" description="Disordered" evidence="1">
    <location>
        <begin position="23"/>
        <end position="42"/>
    </location>
</feature>
<evidence type="ECO:0000313" key="2">
    <source>
        <dbReference type="EMBL" id="KAJ3492965.1"/>
    </source>
</evidence>
<proteinExistence type="predicted"/>
<protein>
    <submittedName>
        <fullName evidence="2">Uncharacterized protein</fullName>
    </submittedName>
</protein>
<evidence type="ECO:0000313" key="3">
    <source>
        <dbReference type="Proteomes" id="UP001148786"/>
    </source>
</evidence>
<dbReference type="EMBL" id="JANKHO010002352">
    <property type="protein sequence ID" value="KAJ3492965.1"/>
    <property type="molecule type" value="Genomic_DNA"/>
</dbReference>
<reference evidence="2" key="1">
    <citation type="submission" date="2022-07" db="EMBL/GenBank/DDBJ databases">
        <title>Genome Sequence of Agrocybe chaxingu.</title>
        <authorList>
            <person name="Buettner E."/>
        </authorList>
    </citation>
    <scope>NUCLEOTIDE SEQUENCE</scope>
    <source>
        <strain evidence="2">MP-N11</strain>
    </source>
</reference>
<sequence>MAPEIDSDLNKWEWDVLENDWTGDPLVGADPSKTNQEPLHRSDERLSKVENNLRDAIQRIEASPPSNIRPHTLPTLLLRHAEVLEHFGTQSVQTAIDEYERAWSSFTDPIHKAFIAWKLGNANSRLDRDFAAREWWSRSVQLCQSSDSGHHSVIPKSPLTQRILFSTLVSQSAHLAQSGKLKEAQNLEESTLALLRSIQSPATIASATPPESLHFLYLLQRSSLLSIHLAEVLHAQKRPAYTSVQWLTSAAESSERVARALTIPQLHSTNSDQQNLSGQLRNTEKLLPSYSSSKSMNIAASELLKDARRTAADAWNLMGILHETQEGTKSRTALNCFEHATRWASTGNKDDNRSNASPADYILESDWNIYWDNYERVKSALEKSDEK</sequence>